<dbReference type="PANTHER" id="PTHR10590">
    <property type="entry name" value="SODIUM/NUCLEOSIDE COTRANSPORTER"/>
    <property type="match status" value="1"/>
</dbReference>
<dbReference type="InterPro" id="IPR008276">
    <property type="entry name" value="C_nuclsd_transpt"/>
</dbReference>
<proteinExistence type="predicted"/>
<evidence type="ECO:0000313" key="4">
    <source>
        <dbReference type="Proteomes" id="UP001557470"/>
    </source>
</evidence>
<feature type="transmembrane region" description="Helical" evidence="1">
    <location>
        <begin position="254"/>
        <end position="276"/>
    </location>
</feature>
<dbReference type="EMBL" id="JAGEUA010000005">
    <property type="protein sequence ID" value="KAL0979689.1"/>
    <property type="molecule type" value="Genomic_DNA"/>
</dbReference>
<feature type="transmembrane region" description="Helical" evidence="1">
    <location>
        <begin position="74"/>
        <end position="96"/>
    </location>
</feature>
<keyword evidence="1" id="KW-1133">Transmembrane helix</keyword>
<keyword evidence="1" id="KW-0812">Transmembrane</keyword>
<feature type="transmembrane region" description="Helical" evidence="1">
    <location>
        <begin position="102"/>
        <end position="122"/>
    </location>
</feature>
<name>A0ABD0WS94_UMBPY</name>
<feature type="transmembrane region" description="Helical" evidence="1">
    <location>
        <begin position="143"/>
        <end position="162"/>
    </location>
</feature>
<evidence type="ECO:0000259" key="2">
    <source>
        <dbReference type="Pfam" id="PF01773"/>
    </source>
</evidence>
<evidence type="ECO:0000256" key="1">
    <source>
        <dbReference type="SAM" id="Phobius"/>
    </source>
</evidence>
<keyword evidence="1" id="KW-0472">Membrane</keyword>
<evidence type="ECO:0000313" key="3">
    <source>
        <dbReference type="EMBL" id="KAL0979689.1"/>
    </source>
</evidence>
<protein>
    <recommendedName>
        <fullName evidence="2">Concentrative nucleoside transporter N-terminal domain-containing protein</fullName>
    </recommendedName>
</protein>
<dbReference type="InterPro" id="IPR002668">
    <property type="entry name" value="CNT_N_dom"/>
</dbReference>
<dbReference type="AlphaFoldDB" id="A0ABD0WS94"/>
<reference evidence="3 4" key="1">
    <citation type="submission" date="2024-06" db="EMBL/GenBank/DDBJ databases">
        <authorList>
            <person name="Pan Q."/>
            <person name="Wen M."/>
            <person name="Jouanno E."/>
            <person name="Zahm M."/>
            <person name="Klopp C."/>
            <person name="Cabau C."/>
            <person name="Louis A."/>
            <person name="Berthelot C."/>
            <person name="Parey E."/>
            <person name="Roest Crollius H."/>
            <person name="Montfort J."/>
            <person name="Robinson-Rechavi M."/>
            <person name="Bouchez O."/>
            <person name="Lampietro C."/>
            <person name="Lopez Roques C."/>
            <person name="Donnadieu C."/>
            <person name="Postlethwait J."/>
            <person name="Bobe J."/>
            <person name="Verreycken H."/>
            <person name="Guiguen Y."/>
        </authorList>
    </citation>
    <scope>NUCLEOTIDE SEQUENCE [LARGE SCALE GENOMIC DNA]</scope>
    <source>
        <strain evidence="3">Up_M1</strain>
        <tissue evidence="3">Testis</tissue>
    </source>
</reference>
<dbReference type="PANTHER" id="PTHR10590:SF4">
    <property type="entry name" value="SOLUTE CARRIER FAMILY 28 MEMBER 3"/>
    <property type="match status" value="1"/>
</dbReference>
<comment type="caution">
    <text evidence="3">The sequence shown here is derived from an EMBL/GenBank/DDBJ whole genome shotgun (WGS) entry which is preliminary data.</text>
</comment>
<feature type="domain" description="Concentrative nucleoside transporter N-terminal" evidence="2">
    <location>
        <begin position="177"/>
        <end position="248"/>
    </location>
</feature>
<dbReference type="Proteomes" id="UP001557470">
    <property type="component" value="Unassembled WGS sequence"/>
</dbReference>
<gene>
    <name evidence="3" type="ORF">UPYG_G00188280</name>
</gene>
<feature type="transmembrane region" description="Helical" evidence="1">
    <location>
        <begin position="168"/>
        <end position="188"/>
    </location>
</feature>
<keyword evidence="4" id="KW-1185">Reference proteome</keyword>
<sequence length="280" mass="32158">MELNCVPENRRIQQKNGLVNQAFECQDTVCIDVPQTSEDTKSTKEQKKGPLWFLEKKMEAVHSYLEKHKSKINLVLGLVIATGYAALVIGACVLNFHRALALLVLTLLAVFFRLWDWLVECYGARLWNALLPARNTVNTHRSCLKWVIYALLLVAVLCWLVFDTAKQGTRQLISFSGLICFILFMLLFSKNPFRVSWRTLLWGKALQFMLGLFILRTKAGFTAVNWLGHQVEVFLSYTDTGSKFVFGDRYTDHFFAFKVLPIVVFFSTVISVLYYLGFMQ</sequence>
<accession>A0ABD0WS94</accession>
<organism evidence="3 4">
    <name type="scientific">Umbra pygmaea</name>
    <name type="common">Eastern mudminnow</name>
    <dbReference type="NCBI Taxonomy" id="75934"/>
    <lineage>
        <taxon>Eukaryota</taxon>
        <taxon>Metazoa</taxon>
        <taxon>Chordata</taxon>
        <taxon>Craniata</taxon>
        <taxon>Vertebrata</taxon>
        <taxon>Euteleostomi</taxon>
        <taxon>Actinopterygii</taxon>
        <taxon>Neopterygii</taxon>
        <taxon>Teleostei</taxon>
        <taxon>Protacanthopterygii</taxon>
        <taxon>Esociformes</taxon>
        <taxon>Umbridae</taxon>
        <taxon>Umbra</taxon>
    </lineage>
</organism>
<dbReference type="Pfam" id="PF01773">
    <property type="entry name" value="Nucleos_tra2_N"/>
    <property type="match status" value="1"/>
</dbReference>